<dbReference type="PROSITE" id="PS50089">
    <property type="entry name" value="ZF_RING_2"/>
    <property type="match status" value="1"/>
</dbReference>
<evidence type="ECO:0000256" key="1">
    <source>
        <dbReference type="ARBA" id="ARBA00022723"/>
    </source>
</evidence>
<dbReference type="InterPro" id="IPR013083">
    <property type="entry name" value="Znf_RING/FYVE/PHD"/>
</dbReference>
<evidence type="ECO:0000256" key="3">
    <source>
        <dbReference type="ARBA" id="ARBA00022833"/>
    </source>
</evidence>
<dbReference type="InterPro" id="IPR051834">
    <property type="entry name" value="RING_finger_E3_ligase"/>
</dbReference>
<dbReference type="HOGENOM" id="CLU_1672549_0_0_1"/>
<dbReference type="SMART" id="SM00744">
    <property type="entry name" value="RINGv"/>
    <property type="match status" value="1"/>
</dbReference>
<dbReference type="RefSeq" id="XP_005769853.1">
    <property type="nucleotide sequence ID" value="XM_005769796.1"/>
</dbReference>
<dbReference type="SUPFAM" id="SSF57850">
    <property type="entry name" value="RING/U-box"/>
    <property type="match status" value="1"/>
</dbReference>
<dbReference type="GO" id="GO:0006511">
    <property type="term" value="P:ubiquitin-dependent protein catabolic process"/>
    <property type="evidence" value="ECO:0007669"/>
    <property type="project" value="TreeGrafter"/>
</dbReference>
<dbReference type="PANTHER" id="PTHR45931">
    <property type="entry name" value="SI:CH211-59O9.10"/>
    <property type="match status" value="1"/>
</dbReference>
<keyword evidence="1" id="KW-0479">Metal-binding</keyword>
<evidence type="ECO:0000256" key="2">
    <source>
        <dbReference type="ARBA" id="ARBA00022771"/>
    </source>
</evidence>
<protein>
    <recommendedName>
        <fullName evidence="5">RING-type domain-containing protein</fullName>
    </recommendedName>
</protein>
<keyword evidence="2 4" id="KW-0863">Zinc-finger</keyword>
<dbReference type="PaxDb" id="2903-EOD17424"/>
<dbReference type="Pfam" id="PF13639">
    <property type="entry name" value="zf-RING_2"/>
    <property type="match status" value="1"/>
</dbReference>
<dbReference type="GeneID" id="17263574"/>
<evidence type="ECO:0000313" key="7">
    <source>
        <dbReference type="Proteomes" id="UP000013827"/>
    </source>
</evidence>
<dbReference type="KEGG" id="ehx:EMIHUDRAFT_355902"/>
<dbReference type="Proteomes" id="UP000013827">
    <property type="component" value="Unassembled WGS sequence"/>
</dbReference>
<dbReference type="GO" id="GO:0005634">
    <property type="term" value="C:nucleus"/>
    <property type="evidence" value="ECO:0007669"/>
    <property type="project" value="TreeGrafter"/>
</dbReference>
<reference evidence="6" key="2">
    <citation type="submission" date="2024-10" db="UniProtKB">
        <authorList>
            <consortium name="EnsemblProtists"/>
        </authorList>
    </citation>
    <scope>IDENTIFICATION</scope>
</reference>
<evidence type="ECO:0000313" key="6">
    <source>
        <dbReference type="EnsemblProtists" id="EOD17424"/>
    </source>
</evidence>
<evidence type="ECO:0000256" key="4">
    <source>
        <dbReference type="PROSITE-ProRule" id="PRU00175"/>
    </source>
</evidence>
<sequence length="158" mass="16898">MASCGLPSCSRICQGQFNYCSRAHALEAELLSGGVQADAEPSYEVLQALETLGGGAVPTGLSDGDLARLPRKRVVLLPRRTTRASAGRPADDKSVNVEAGGADCLICLQAFTEGEELVLLPCGSEHTFHEGCVMQWLRQKPTCPACNRDCRSNIPPQR</sequence>
<keyword evidence="3" id="KW-0862">Zinc</keyword>
<dbReference type="STRING" id="2903.R1E958"/>
<proteinExistence type="predicted"/>
<keyword evidence="7" id="KW-1185">Reference proteome</keyword>
<reference evidence="7" key="1">
    <citation type="journal article" date="2013" name="Nature">
        <title>Pan genome of the phytoplankton Emiliania underpins its global distribution.</title>
        <authorList>
            <person name="Read B.A."/>
            <person name="Kegel J."/>
            <person name="Klute M.J."/>
            <person name="Kuo A."/>
            <person name="Lefebvre S.C."/>
            <person name="Maumus F."/>
            <person name="Mayer C."/>
            <person name="Miller J."/>
            <person name="Monier A."/>
            <person name="Salamov A."/>
            <person name="Young J."/>
            <person name="Aguilar M."/>
            <person name="Claverie J.M."/>
            <person name="Frickenhaus S."/>
            <person name="Gonzalez K."/>
            <person name="Herman E.K."/>
            <person name="Lin Y.C."/>
            <person name="Napier J."/>
            <person name="Ogata H."/>
            <person name="Sarno A.F."/>
            <person name="Shmutz J."/>
            <person name="Schroeder D."/>
            <person name="de Vargas C."/>
            <person name="Verret F."/>
            <person name="von Dassow P."/>
            <person name="Valentin K."/>
            <person name="Van de Peer Y."/>
            <person name="Wheeler G."/>
            <person name="Dacks J.B."/>
            <person name="Delwiche C.F."/>
            <person name="Dyhrman S.T."/>
            <person name="Glockner G."/>
            <person name="John U."/>
            <person name="Richards T."/>
            <person name="Worden A.Z."/>
            <person name="Zhang X."/>
            <person name="Grigoriev I.V."/>
            <person name="Allen A.E."/>
            <person name="Bidle K."/>
            <person name="Borodovsky M."/>
            <person name="Bowler C."/>
            <person name="Brownlee C."/>
            <person name="Cock J.M."/>
            <person name="Elias M."/>
            <person name="Gladyshev V.N."/>
            <person name="Groth M."/>
            <person name="Guda C."/>
            <person name="Hadaegh A."/>
            <person name="Iglesias-Rodriguez M.D."/>
            <person name="Jenkins J."/>
            <person name="Jones B.M."/>
            <person name="Lawson T."/>
            <person name="Leese F."/>
            <person name="Lindquist E."/>
            <person name="Lobanov A."/>
            <person name="Lomsadze A."/>
            <person name="Malik S.B."/>
            <person name="Marsh M.E."/>
            <person name="Mackinder L."/>
            <person name="Mock T."/>
            <person name="Mueller-Roeber B."/>
            <person name="Pagarete A."/>
            <person name="Parker M."/>
            <person name="Probert I."/>
            <person name="Quesneville H."/>
            <person name="Raines C."/>
            <person name="Rensing S.A."/>
            <person name="Riano-Pachon D.M."/>
            <person name="Richier S."/>
            <person name="Rokitta S."/>
            <person name="Shiraiwa Y."/>
            <person name="Soanes D.M."/>
            <person name="van der Giezen M."/>
            <person name="Wahlund T.M."/>
            <person name="Williams B."/>
            <person name="Wilson W."/>
            <person name="Wolfe G."/>
            <person name="Wurch L.L."/>
        </authorList>
    </citation>
    <scope>NUCLEOTIDE SEQUENCE</scope>
</reference>
<dbReference type="GO" id="GO:0008270">
    <property type="term" value="F:zinc ion binding"/>
    <property type="evidence" value="ECO:0007669"/>
    <property type="project" value="UniProtKB-KW"/>
</dbReference>
<dbReference type="Gene3D" id="3.30.40.10">
    <property type="entry name" value="Zinc/RING finger domain, C3HC4 (zinc finger)"/>
    <property type="match status" value="1"/>
</dbReference>
<feature type="domain" description="RING-type" evidence="5">
    <location>
        <begin position="104"/>
        <end position="147"/>
    </location>
</feature>
<name>A0A0D3J1N9_EMIH1</name>
<organism evidence="6 7">
    <name type="scientific">Emiliania huxleyi (strain CCMP1516)</name>
    <dbReference type="NCBI Taxonomy" id="280463"/>
    <lineage>
        <taxon>Eukaryota</taxon>
        <taxon>Haptista</taxon>
        <taxon>Haptophyta</taxon>
        <taxon>Prymnesiophyceae</taxon>
        <taxon>Isochrysidales</taxon>
        <taxon>Noelaerhabdaceae</taxon>
        <taxon>Emiliania</taxon>
    </lineage>
</organism>
<dbReference type="SMART" id="SM00184">
    <property type="entry name" value="RING"/>
    <property type="match status" value="1"/>
</dbReference>
<dbReference type="InterPro" id="IPR001841">
    <property type="entry name" value="Znf_RING"/>
</dbReference>
<dbReference type="GO" id="GO:0061630">
    <property type="term" value="F:ubiquitin protein ligase activity"/>
    <property type="evidence" value="ECO:0007669"/>
    <property type="project" value="TreeGrafter"/>
</dbReference>
<evidence type="ECO:0000259" key="5">
    <source>
        <dbReference type="PROSITE" id="PS50089"/>
    </source>
</evidence>
<accession>A0A0D3J1N9</accession>
<dbReference type="InterPro" id="IPR011016">
    <property type="entry name" value="Znf_RING-CH"/>
</dbReference>
<dbReference type="PANTHER" id="PTHR45931:SF16">
    <property type="entry name" value="RING_U-BOX SUPERFAMILY PROTEIN"/>
    <property type="match status" value="1"/>
</dbReference>
<dbReference type="AlphaFoldDB" id="A0A0D3J1N9"/>
<dbReference type="EnsemblProtists" id="EOD17424">
    <property type="protein sequence ID" value="EOD17424"/>
    <property type="gene ID" value="EMIHUDRAFT_355902"/>
</dbReference>
<dbReference type="eggNOG" id="KOG0800">
    <property type="taxonomic scope" value="Eukaryota"/>
</dbReference>